<dbReference type="Gene3D" id="3.90.1300.10">
    <property type="entry name" value="Amidase signature (AS) domain"/>
    <property type="match status" value="1"/>
</dbReference>
<name>A0AA45QRJ0_9LACT</name>
<dbReference type="EMBL" id="CP070872">
    <property type="protein sequence ID" value="QSE77023.1"/>
    <property type="molecule type" value="Genomic_DNA"/>
</dbReference>
<dbReference type="GO" id="GO:0003824">
    <property type="term" value="F:catalytic activity"/>
    <property type="evidence" value="ECO:0007669"/>
    <property type="project" value="InterPro"/>
</dbReference>
<reference evidence="3 4" key="1">
    <citation type="submission" date="2021-02" db="EMBL/GenBank/DDBJ databases">
        <title>Complete genome sequence of Lactococcus lactis strain K_LL004.</title>
        <authorList>
            <person name="Kim H.B."/>
        </authorList>
    </citation>
    <scope>NUCLEOTIDE SEQUENCE [LARGE SCALE GENOMIC DNA]</scope>
    <source>
        <strain evidence="3 4">K_LL004</strain>
    </source>
</reference>
<gene>
    <name evidence="3" type="ORF">JW886_01805</name>
</gene>
<comment type="similarity">
    <text evidence="1">Belongs to the amidase family.</text>
</comment>
<sequence length="504" mass="54940">MPEIKDATFWANQIRSGALSAETLLEMTKEKIEQLNPLYNAVVAEDLSLAKQDLAQTSPGFFAGVPFALKMLGQTHEGLPDTSSSLLFADVTAEADDNYVKGIMQAGLTPYGQTNSPEFGFKNISDSKLYGDTRNVWNPAYYSGGSSGGAASAVASGMFSIAGASDGGGSIRIPASFSGLIGLKMTRGRMPQGPGYYRGWQGAAITGALNVSVRDTARFLLELQTVQEGAPYQAPLVDEQQLIELCETTDRPVSNKKIAFSLESPIKGVELSEDAIKAVRKAVQFLKDQGHEVTQVPFPLEATALIRTYYQMNAAETLAMLEPLEKATGKKITPPAIEPLSYALLEAGRKVPVTNYIDALVRWDATAELFSEKIYQDYDLFLTPTTAKTAPKIGEELISPEVLEQLHQIAHYDFEKQMEIIEQAFARSLAFTPYNFISNLTGQPALSLPIYVNEKTNLPLGVQLWGPKNSEILLLQVAKAFEDAGLLLLPEYYRKRDADGAVSQ</sequence>
<evidence type="ECO:0000313" key="3">
    <source>
        <dbReference type="EMBL" id="QSE77023.1"/>
    </source>
</evidence>
<evidence type="ECO:0000313" key="4">
    <source>
        <dbReference type="Proteomes" id="UP000663608"/>
    </source>
</evidence>
<keyword evidence="4" id="KW-1185">Reference proteome</keyword>
<dbReference type="InterPro" id="IPR000120">
    <property type="entry name" value="Amidase"/>
</dbReference>
<evidence type="ECO:0000256" key="1">
    <source>
        <dbReference type="ARBA" id="ARBA00009199"/>
    </source>
</evidence>
<dbReference type="PANTHER" id="PTHR11895">
    <property type="entry name" value="TRANSAMIDASE"/>
    <property type="match status" value="1"/>
</dbReference>
<dbReference type="InterPro" id="IPR023631">
    <property type="entry name" value="Amidase_dom"/>
</dbReference>
<dbReference type="Pfam" id="PF01425">
    <property type="entry name" value="Amidase"/>
    <property type="match status" value="1"/>
</dbReference>
<dbReference type="KEGG" id="lti:JW886_01805"/>
<protein>
    <submittedName>
        <fullName evidence="3">Amidase</fullName>
    </submittedName>
</protein>
<dbReference type="PANTHER" id="PTHR11895:SF7">
    <property type="entry name" value="GLUTAMYL-TRNA(GLN) AMIDOTRANSFERASE SUBUNIT A, MITOCHONDRIAL"/>
    <property type="match status" value="1"/>
</dbReference>
<organism evidence="3 4">
    <name type="scientific">Lactococcus taiwanensis</name>
    <dbReference type="NCBI Taxonomy" id="1151742"/>
    <lineage>
        <taxon>Bacteria</taxon>
        <taxon>Bacillati</taxon>
        <taxon>Bacillota</taxon>
        <taxon>Bacilli</taxon>
        <taxon>Lactobacillales</taxon>
        <taxon>Streptococcaceae</taxon>
        <taxon>Lactococcus</taxon>
    </lineage>
</organism>
<dbReference type="InterPro" id="IPR020556">
    <property type="entry name" value="Amidase_CS"/>
</dbReference>
<evidence type="ECO:0000259" key="2">
    <source>
        <dbReference type="Pfam" id="PF01425"/>
    </source>
</evidence>
<dbReference type="RefSeq" id="WP_205872154.1">
    <property type="nucleotide sequence ID" value="NZ_CP070872.1"/>
</dbReference>
<dbReference type="InterPro" id="IPR036928">
    <property type="entry name" value="AS_sf"/>
</dbReference>
<dbReference type="SUPFAM" id="SSF75304">
    <property type="entry name" value="Amidase signature (AS) enzymes"/>
    <property type="match status" value="1"/>
</dbReference>
<dbReference type="PROSITE" id="PS00571">
    <property type="entry name" value="AMIDASES"/>
    <property type="match status" value="1"/>
</dbReference>
<dbReference type="AlphaFoldDB" id="A0AA45QRJ0"/>
<feature type="domain" description="Amidase" evidence="2">
    <location>
        <begin position="24"/>
        <end position="475"/>
    </location>
</feature>
<accession>A0AA45QRJ0</accession>
<proteinExistence type="inferred from homology"/>
<dbReference type="Proteomes" id="UP000663608">
    <property type="component" value="Chromosome"/>
</dbReference>